<comment type="subunit">
    <text evidence="3">Homodimer.</text>
</comment>
<evidence type="ECO:0000313" key="5">
    <source>
        <dbReference type="EMBL" id="GAA5056996.1"/>
    </source>
</evidence>
<keyword evidence="3" id="KW-0028">Amino-acid biosynthesis</keyword>
<feature type="binding site" evidence="3">
    <location>
        <position position="185"/>
    </location>
    <ligand>
        <name>substrate</name>
    </ligand>
</feature>
<feature type="binding site" evidence="3">
    <location>
        <position position="66"/>
    </location>
    <ligand>
        <name>substrate</name>
    </ligand>
</feature>
<feature type="binding site" evidence="3">
    <location>
        <position position="13"/>
    </location>
    <ligand>
        <name>substrate</name>
    </ligand>
</feature>
<dbReference type="HAMAP" id="MF_00197">
    <property type="entry name" value="DAP_epimerase"/>
    <property type="match status" value="1"/>
</dbReference>
<evidence type="ECO:0000256" key="3">
    <source>
        <dbReference type="HAMAP-Rule" id="MF_00197"/>
    </source>
</evidence>
<comment type="function">
    <text evidence="3">Catalyzes the stereoinversion of LL-2,6-diaminopimelate (L,L-DAP) to meso-diaminopimelate (meso-DAP), a precursor of L-lysine.</text>
</comment>
<reference evidence="5 6" key="1">
    <citation type="journal article" date="2019" name="Int. J. Syst. Evol. Microbiol.">
        <title>The Global Catalogue of Microorganisms (GCM) 10K type strain sequencing project: providing services to taxonomists for standard genome sequencing and annotation.</title>
        <authorList>
            <consortium name="The Broad Institute Genomics Platform"/>
            <consortium name="The Broad Institute Genome Sequencing Center for Infectious Disease"/>
            <person name="Wu L."/>
            <person name="Ma J."/>
        </authorList>
    </citation>
    <scope>NUCLEOTIDE SEQUENCE [LARGE SCALE GENOMIC DNA]</scope>
    <source>
        <strain evidence="5 6">JCM 17504</strain>
    </source>
</reference>
<feature type="site" description="Could be important to modulate the pK values of the two catalytic cysteine residues" evidence="3">
    <location>
        <position position="154"/>
    </location>
</feature>
<keyword evidence="2 3" id="KW-0413">Isomerase</keyword>
<feature type="binding site" evidence="3">
    <location>
        <begin position="76"/>
        <end position="77"/>
    </location>
    <ligand>
        <name>substrate</name>
    </ligand>
</feature>
<dbReference type="RefSeq" id="WP_227774021.1">
    <property type="nucleotide sequence ID" value="NZ_BAABKX010000015.1"/>
</dbReference>
<comment type="similarity">
    <text evidence="1 3">Belongs to the diaminopimelate epimerase family.</text>
</comment>
<dbReference type="Proteomes" id="UP001501729">
    <property type="component" value="Unassembled WGS sequence"/>
</dbReference>
<dbReference type="AlphaFoldDB" id="A0AAV3ULJ3"/>
<dbReference type="GO" id="GO:0008837">
    <property type="term" value="F:diaminopimelate epimerase activity"/>
    <property type="evidence" value="ECO:0007669"/>
    <property type="project" value="UniProtKB-UniRule"/>
</dbReference>
<evidence type="ECO:0000256" key="2">
    <source>
        <dbReference type="ARBA" id="ARBA00023235"/>
    </source>
</evidence>
<dbReference type="Pfam" id="PF01678">
    <property type="entry name" value="DAP_epimerase"/>
    <property type="match status" value="2"/>
</dbReference>
<evidence type="ECO:0000256" key="4">
    <source>
        <dbReference type="NCBIfam" id="TIGR00652"/>
    </source>
</evidence>
<keyword evidence="6" id="KW-1185">Reference proteome</keyword>
<dbReference type="Gene3D" id="3.10.310.10">
    <property type="entry name" value="Diaminopimelate Epimerase, Chain A, domain 1"/>
    <property type="match status" value="2"/>
</dbReference>
<sequence>MNVSFEKFHGTGNDFVIVDASVCVPDRAGFAREACDRADGIGADGVLFLALEPNYRPPRVIMTLVQPDGSTAEMCGNGARCAAMWAAKRADADEVMIDTLAGTRYASVRDDGATIEMGAPDFSPDGVPLAQNEPLVQEEIGGYEVTAVNTGVPHAVIFVDDMDSVDIDRDAPPIRNAEQLPDGANVTFASPREDGFDQRTFERGVEGETQSCGTGAVAIAAVARRLGLTEEREISVSPPGGDLEVALGERYATLSGPVETEFEGRVRISTAGRLDLEA</sequence>
<dbReference type="EMBL" id="BAABKX010000015">
    <property type="protein sequence ID" value="GAA5056996.1"/>
    <property type="molecule type" value="Genomic_DNA"/>
</dbReference>
<dbReference type="PANTHER" id="PTHR31689">
    <property type="entry name" value="DIAMINOPIMELATE EPIMERASE, CHLOROPLASTIC"/>
    <property type="match status" value="1"/>
</dbReference>
<evidence type="ECO:0000256" key="1">
    <source>
        <dbReference type="ARBA" id="ARBA00010219"/>
    </source>
</evidence>
<accession>A0AAV3ULJ3</accession>
<organism evidence="5 6">
    <name type="scientific">Haladaptatus pallidirubidus</name>
    <dbReference type="NCBI Taxonomy" id="1008152"/>
    <lineage>
        <taxon>Archaea</taxon>
        <taxon>Methanobacteriati</taxon>
        <taxon>Methanobacteriota</taxon>
        <taxon>Stenosarchaea group</taxon>
        <taxon>Halobacteria</taxon>
        <taxon>Halobacteriales</taxon>
        <taxon>Haladaptataceae</taxon>
        <taxon>Haladaptatus</taxon>
    </lineage>
</organism>
<feature type="active site" description="Proton donor" evidence="3">
    <location>
        <position position="75"/>
    </location>
</feature>
<name>A0AAV3ULJ3_9EURY</name>
<evidence type="ECO:0000313" key="6">
    <source>
        <dbReference type="Proteomes" id="UP001501729"/>
    </source>
</evidence>
<protein>
    <recommendedName>
        <fullName evidence="3 4">Diaminopimelate epimerase</fullName>
        <shortName evidence="3">DAP epimerase</shortName>
        <ecNumber evidence="3 4">5.1.1.7</ecNumber>
    </recommendedName>
    <alternativeName>
        <fullName evidence="3">PLP-independent amino acid racemase</fullName>
    </alternativeName>
</protein>
<feature type="binding site" evidence="3">
    <location>
        <begin position="202"/>
        <end position="203"/>
    </location>
    <ligand>
        <name>substrate</name>
    </ligand>
</feature>
<proteinExistence type="inferred from homology"/>
<gene>
    <name evidence="3 5" type="primary">dapF</name>
    <name evidence="5" type="ORF">GCM10025751_38530</name>
</gene>
<feature type="site" description="Could be important to modulate the pK values of the two catalytic cysteine residues" evidence="3">
    <location>
        <position position="202"/>
    </location>
</feature>
<comment type="pathway">
    <text evidence="3">Amino-acid biosynthesis; L-lysine biosynthesis via DAP pathway; DL-2,6-diaminopimelate from LL-2,6-diaminopimelate: step 1/1.</text>
</comment>
<dbReference type="PANTHER" id="PTHR31689:SF0">
    <property type="entry name" value="DIAMINOPIMELATE EPIMERASE"/>
    <property type="match status" value="1"/>
</dbReference>
<feature type="active site" description="Proton acceptor" evidence="3">
    <location>
        <position position="212"/>
    </location>
</feature>
<dbReference type="GO" id="GO:0005829">
    <property type="term" value="C:cytosol"/>
    <property type="evidence" value="ECO:0007669"/>
    <property type="project" value="TreeGrafter"/>
</dbReference>
<comment type="catalytic activity">
    <reaction evidence="3">
        <text>(2S,6S)-2,6-diaminopimelate = meso-2,6-diaminopimelate</text>
        <dbReference type="Rhea" id="RHEA:15393"/>
        <dbReference type="ChEBI" id="CHEBI:57609"/>
        <dbReference type="ChEBI" id="CHEBI:57791"/>
        <dbReference type="EC" id="5.1.1.7"/>
    </reaction>
</comment>
<feature type="binding site" evidence="3">
    <location>
        <begin position="213"/>
        <end position="214"/>
    </location>
    <ligand>
        <name>substrate</name>
    </ligand>
</feature>
<comment type="subcellular location">
    <subcellularLocation>
        <location evidence="3">Cytoplasm</location>
    </subcellularLocation>
</comment>
<dbReference type="SUPFAM" id="SSF54506">
    <property type="entry name" value="Diaminopimelate epimerase-like"/>
    <property type="match status" value="2"/>
</dbReference>
<dbReference type="InterPro" id="IPR001653">
    <property type="entry name" value="DAP_epimerase_DapF"/>
</dbReference>
<dbReference type="GO" id="GO:0009089">
    <property type="term" value="P:lysine biosynthetic process via diaminopimelate"/>
    <property type="evidence" value="ECO:0007669"/>
    <property type="project" value="UniProtKB-UniRule"/>
</dbReference>
<dbReference type="GeneID" id="68614277"/>
<comment type="caution">
    <text evidence="5">The sequence shown here is derived from an EMBL/GenBank/DDBJ whole genome shotgun (WGS) entry which is preliminary data.</text>
</comment>
<keyword evidence="3" id="KW-0963">Cytoplasm</keyword>
<dbReference type="NCBIfam" id="TIGR00652">
    <property type="entry name" value="DapF"/>
    <property type="match status" value="1"/>
</dbReference>
<keyword evidence="3" id="KW-0457">Lysine biosynthesis</keyword>
<dbReference type="EC" id="5.1.1.7" evidence="3 4"/>
<comment type="caution">
    <text evidence="3">Lacks conserved residue(s) required for the propagation of feature annotation.</text>
</comment>